<dbReference type="EMBL" id="JAMQON010000005">
    <property type="protein sequence ID" value="MDS0261149.1"/>
    <property type="molecule type" value="Genomic_DNA"/>
</dbReference>
<proteinExistence type="predicted"/>
<evidence type="ECO:0000313" key="2">
    <source>
        <dbReference type="EMBL" id="MDS0261149.1"/>
    </source>
</evidence>
<evidence type="ECO:0008006" key="4">
    <source>
        <dbReference type="Google" id="ProtNLM"/>
    </source>
</evidence>
<dbReference type="Proteomes" id="UP001259659">
    <property type="component" value="Unassembled WGS sequence"/>
</dbReference>
<evidence type="ECO:0000313" key="3">
    <source>
        <dbReference type="Proteomes" id="UP001259659"/>
    </source>
</evidence>
<accession>A0ABU2FFV6</accession>
<gene>
    <name evidence="2" type="ORF">NDI56_17250</name>
</gene>
<evidence type="ECO:0000256" key="1">
    <source>
        <dbReference type="SAM" id="MobiDB-lite"/>
    </source>
</evidence>
<reference evidence="2 3" key="1">
    <citation type="submission" date="2022-06" db="EMBL/GenBank/DDBJ databases">
        <title>Haloarcula sp. a new haloarchaeum isolate from saline soil.</title>
        <authorList>
            <person name="Strakova D."/>
            <person name="Galisteo C."/>
            <person name="Sanchez-Porro C."/>
            <person name="Ventosa A."/>
        </authorList>
    </citation>
    <scope>NUCLEOTIDE SEQUENCE [LARGE SCALE GENOMIC DNA]</scope>
    <source>
        <strain evidence="2 3">S1CR25-12</strain>
    </source>
</reference>
<comment type="caution">
    <text evidence="2">The sequence shown here is derived from an EMBL/GenBank/DDBJ whole genome shotgun (WGS) entry which is preliminary data.</text>
</comment>
<feature type="region of interest" description="Disordered" evidence="1">
    <location>
        <begin position="52"/>
        <end position="93"/>
    </location>
</feature>
<sequence>MDRRPFLLGTTGVLASCAGCSALSSQPVMLGLVVFNHTDSLYTVQFDLLRTDGKSSQSEGPANPKARVHSERIDIEPREDGVNRPSMTRREDVAETRQYVVRYEVWKNNNSSTDEGHVHFFPTGDGDADYVVFDIYSEGTLERR</sequence>
<dbReference type="RefSeq" id="WP_310920953.1">
    <property type="nucleotide sequence ID" value="NZ_JAMQON010000005.1"/>
</dbReference>
<feature type="compositionally biased region" description="Basic and acidic residues" evidence="1">
    <location>
        <begin position="68"/>
        <end position="93"/>
    </location>
</feature>
<keyword evidence="3" id="KW-1185">Reference proteome</keyword>
<protein>
    <recommendedName>
        <fullName evidence="4">Tat pathway signal sequence domain protein</fullName>
    </recommendedName>
</protein>
<dbReference type="PROSITE" id="PS51257">
    <property type="entry name" value="PROKAR_LIPOPROTEIN"/>
    <property type="match status" value="1"/>
</dbReference>
<organism evidence="2 3">
    <name type="scientific">Haloarcula saliterrae</name>
    <dbReference type="NCBI Taxonomy" id="2950534"/>
    <lineage>
        <taxon>Archaea</taxon>
        <taxon>Methanobacteriati</taxon>
        <taxon>Methanobacteriota</taxon>
        <taxon>Stenosarchaea group</taxon>
        <taxon>Halobacteria</taxon>
        <taxon>Halobacteriales</taxon>
        <taxon>Haloarculaceae</taxon>
        <taxon>Haloarcula</taxon>
    </lineage>
</organism>
<name>A0ABU2FFV6_9EURY</name>